<feature type="transmembrane region" description="Helical" evidence="8">
    <location>
        <begin position="447"/>
        <end position="463"/>
    </location>
</feature>
<feature type="transmembrane region" description="Helical" evidence="8">
    <location>
        <begin position="110"/>
        <end position="125"/>
    </location>
</feature>
<reference evidence="10" key="1">
    <citation type="submission" date="2019-09" db="EMBL/GenBank/DDBJ databases">
        <authorList>
            <person name="Teo W.F.A."/>
            <person name="Duangmal K."/>
        </authorList>
    </citation>
    <scope>NUCLEOTIDE SEQUENCE [LARGE SCALE GENOMIC DNA]</scope>
    <source>
        <strain evidence="10">K81G1</strain>
    </source>
</reference>
<feature type="transmembrane region" description="Helical" evidence="8">
    <location>
        <begin position="87"/>
        <end position="104"/>
    </location>
</feature>
<dbReference type="PANTHER" id="PTHR36108:SF13">
    <property type="entry name" value="COLOSSIN-B-RELATED"/>
    <property type="match status" value="1"/>
</dbReference>
<evidence type="ECO:0000256" key="3">
    <source>
        <dbReference type="ARBA" id="ARBA00022525"/>
    </source>
</evidence>
<dbReference type="SUPFAM" id="SSF49464">
    <property type="entry name" value="Carboxypeptidase regulatory domain-like"/>
    <property type="match status" value="1"/>
</dbReference>
<evidence type="ECO:0000256" key="6">
    <source>
        <dbReference type="ARBA" id="ARBA00022989"/>
    </source>
</evidence>
<organism evidence="10 11">
    <name type="scientific">Amycolatopsis acidicola</name>
    <dbReference type="NCBI Taxonomy" id="2596893"/>
    <lineage>
        <taxon>Bacteria</taxon>
        <taxon>Bacillati</taxon>
        <taxon>Actinomycetota</taxon>
        <taxon>Actinomycetes</taxon>
        <taxon>Pseudonocardiales</taxon>
        <taxon>Pseudonocardiaceae</taxon>
        <taxon>Amycolatopsis</taxon>
    </lineage>
</organism>
<dbReference type="InterPro" id="IPR013784">
    <property type="entry name" value="Carb-bd-like_fold"/>
</dbReference>
<feature type="transmembrane region" description="Helical" evidence="8">
    <location>
        <begin position="132"/>
        <end position="152"/>
    </location>
</feature>
<dbReference type="GO" id="GO:0030246">
    <property type="term" value="F:carbohydrate binding"/>
    <property type="evidence" value="ECO:0007669"/>
    <property type="project" value="InterPro"/>
</dbReference>
<name>A0A5N0UYQ1_9PSEU</name>
<proteinExistence type="inferred from homology"/>
<evidence type="ECO:0000256" key="8">
    <source>
        <dbReference type="SAM" id="Phobius"/>
    </source>
</evidence>
<evidence type="ECO:0000313" key="10">
    <source>
        <dbReference type="EMBL" id="KAA9156557.1"/>
    </source>
</evidence>
<feature type="domain" description="Integral membrane bound transporter" evidence="9">
    <location>
        <begin position="406"/>
        <end position="533"/>
    </location>
</feature>
<dbReference type="SUPFAM" id="SSF49452">
    <property type="entry name" value="Starch-binding domain-like"/>
    <property type="match status" value="2"/>
</dbReference>
<evidence type="ECO:0000313" key="11">
    <source>
        <dbReference type="Proteomes" id="UP000319769"/>
    </source>
</evidence>
<keyword evidence="3" id="KW-0964">Secreted</keyword>
<evidence type="ECO:0000256" key="2">
    <source>
        <dbReference type="ARBA" id="ARBA00007257"/>
    </source>
</evidence>
<keyword evidence="6 8" id="KW-1133">Transmembrane helix</keyword>
<dbReference type="InterPro" id="IPR008969">
    <property type="entry name" value="CarboxyPept-like_regulatory"/>
</dbReference>
<dbReference type="Proteomes" id="UP000319769">
    <property type="component" value="Unassembled WGS sequence"/>
</dbReference>
<evidence type="ECO:0000259" key="9">
    <source>
        <dbReference type="Pfam" id="PF13515"/>
    </source>
</evidence>
<dbReference type="Gene3D" id="2.60.40.1120">
    <property type="entry name" value="Carboxypeptidase-like, regulatory domain"/>
    <property type="match status" value="3"/>
</dbReference>
<feature type="transmembrane region" description="Helical" evidence="8">
    <location>
        <begin position="58"/>
        <end position="75"/>
    </location>
</feature>
<keyword evidence="11" id="KW-1185">Reference proteome</keyword>
<dbReference type="PANTHER" id="PTHR36108">
    <property type="entry name" value="COLOSSIN-B-RELATED"/>
    <property type="match status" value="1"/>
</dbReference>
<dbReference type="InterPro" id="IPR049453">
    <property type="entry name" value="Memb_transporter_dom"/>
</dbReference>
<dbReference type="EMBL" id="VMNW02000048">
    <property type="protein sequence ID" value="KAA9156557.1"/>
    <property type="molecule type" value="Genomic_DNA"/>
</dbReference>
<protein>
    <recommendedName>
        <fullName evidence="9">Integral membrane bound transporter domain-containing protein</fullName>
    </recommendedName>
</protein>
<gene>
    <name evidence="10" type="ORF">FPZ12_027310</name>
</gene>
<keyword evidence="7 8" id="KW-0472">Membrane</keyword>
<keyword evidence="5" id="KW-0732">Signal</keyword>
<evidence type="ECO:0000256" key="4">
    <source>
        <dbReference type="ARBA" id="ARBA00022692"/>
    </source>
</evidence>
<evidence type="ECO:0000256" key="5">
    <source>
        <dbReference type="ARBA" id="ARBA00022729"/>
    </source>
</evidence>
<comment type="subcellular location">
    <subcellularLocation>
        <location evidence="1">Membrane</location>
        <topology evidence="1">Multi-pass membrane protein</topology>
    </subcellularLocation>
</comment>
<dbReference type="Pfam" id="PF13515">
    <property type="entry name" value="FUSC_2"/>
    <property type="match status" value="1"/>
</dbReference>
<feature type="transmembrane region" description="Helical" evidence="8">
    <location>
        <begin position="418"/>
        <end position="435"/>
    </location>
</feature>
<dbReference type="OrthoDB" id="7431670at2"/>
<feature type="transmembrane region" description="Helical" evidence="8">
    <location>
        <begin position="491"/>
        <end position="508"/>
    </location>
</feature>
<evidence type="ECO:0000256" key="1">
    <source>
        <dbReference type="ARBA" id="ARBA00004141"/>
    </source>
</evidence>
<feature type="transmembrane region" description="Helical" evidence="8">
    <location>
        <begin position="29"/>
        <end position="46"/>
    </location>
</feature>
<comment type="caution">
    <text evidence="10">The sequence shown here is derived from an EMBL/GenBank/DDBJ whole genome shotgun (WGS) entry which is preliminary data.</text>
</comment>
<evidence type="ECO:0000256" key="7">
    <source>
        <dbReference type="ARBA" id="ARBA00023136"/>
    </source>
</evidence>
<dbReference type="AlphaFoldDB" id="A0A5N0UYQ1"/>
<dbReference type="Pfam" id="PF13620">
    <property type="entry name" value="CarboxypepD_reg"/>
    <property type="match status" value="3"/>
</dbReference>
<sequence length="972" mass="103484">MATGPRFSFRQLRDRCVAADPGLIRLRQATSAAFAMITALGVEYLFAHLQDLGATGPLIPMLLGAVLALMGAMALTSGGPWVKARTAVFFPVALGLGLVLGTLVASDVDVMLGVFVLVMFAAVFVRRFGPAFFFYGFMFWMGYFFASFLHATVEMLPWLLADAAVSTLWVYLLSVTILRTNTRRTLNRTVRAFGARVRAVARVCAELGDIDERQADRWQRRVQARRNRLAETALVIEAWSAEPGALPEGWSAVALRRHLVNAQLAIEDLATAAKALLGGDPRVKAKAAAIAGQVSRREYEEADAAARVLLSTLERAGEREGGSWWAARHFGTAVTEYVAVTRRFTEVVTGEADPEFEPVVGLVSGGMLPGSAAVAGDVRPRGKWGPLSRLDLTSRQAIQVAIAGGLAILVGRELSSTRYYWAVLAAFVAFAGTATRSETFVKAVNRVLGTLVGLGAGIGLAHLTAGHTAWILVVITGSMFCGLYLIQASYAFMIFFITILVSQLYSVLNEFSPELLVLRLEETAIGATIGFLVALTMTPLSTRDVVRAVQKDLLTDLAALLTATAERLRGQQAEDLDVLARTLDDRLRSLYLVAAPLTRKLLWNNDPRLARHRLTLFASSVHYGRALAAAMHEAAPAPGLGDGGTALASTCTGLAEVLTAPGHRHEPAEQLRAHLADADAALFTGAGNDHPAHDPLLHLWQLLSELVAAAPVALPPRKRAVSGLAVEGTVRESTGAALAGATVTLVDTSGRQLGKVNTDARGEYSLAVPAAGTYLLITLAPRHEACASRVTLTAGPEIYDITLVASVALTGTITADRPVAGANVSLVAETGVVATSTRSDSAGRFTLAGVAPGPYNLAVSAAGYLPAARTVVVPEGKPGHEDVRLTRAVTLTGYASTQSDGRPVAGARITVRDLHGTLIATTDTDHSGHYSIPEMRPGRYTVTASGFHAVRHPLRVRQTERVTLDVELKHRC</sequence>
<dbReference type="RefSeq" id="WP_144749398.1">
    <property type="nucleotide sequence ID" value="NZ_VMNW02000048.1"/>
</dbReference>
<feature type="transmembrane region" description="Helical" evidence="8">
    <location>
        <begin position="158"/>
        <end position="178"/>
    </location>
</feature>
<accession>A0A5N0UYQ1</accession>
<dbReference type="GO" id="GO:0016020">
    <property type="term" value="C:membrane"/>
    <property type="evidence" value="ECO:0007669"/>
    <property type="project" value="UniProtKB-SubCell"/>
</dbReference>
<comment type="similarity">
    <text evidence="2">Belongs to the serine-aspartate repeat-containing protein (SDr) family.</text>
</comment>
<keyword evidence="4 8" id="KW-0812">Transmembrane</keyword>